<evidence type="ECO:0000313" key="2">
    <source>
        <dbReference type="EMBL" id="MDU0355852.1"/>
    </source>
</evidence>
<name>A0ABU3T0Q2_9ALTE</name>
<organism evidence="2 3">
    <name type="scientific">Paraglaciecola aquimarina</name>
    <dbReference type="NCBI Taxonomy" id="1235557"/>
    <lineage>
        <taxon>Bacteria</taxon>
        <taxon>Pseudomonadati</taxon>
        <taxon>Pseudomonadota</taxon>
        <taxon>Gammaproteobacteria</taxon>
        <taxon>Alteromonadales</taxon>
        <taxon>Alteromonadaceae</taxon>
        <taxon>Paraglaciecola</taxon>
    </lineage>
</organism>
<keyword evidence="1" id="KW-1133">Transmembrane helix</keyword>
<dbReference type="RefSeq" id="WP_316027372.1">
    <property type="nucleotide sequence ID" value="NZ_JAWDIO010000002.1"/>
</dbReference>
<accession>A0ABU3T0Q2</accession>
<dbReference type="Proteomes" id="UP001247805">
    <property type="component" value="Unassembled WGS sequence"/>
</dbReference>
<keyword evidence="1" id="KW-0472">Membrane</keyword>
<evidence type="ECO:0000256" key="1">
    <source>
        <dbReference type="SAM" id="Phobius"/>
    </source>
</evidence>
<reference evidence="2 3" key="1">
    <citation type="submission" date="2023-10" db="EMBL/GenBank/DDBJ databases">
        <title>Glaciecola aquimarina strain GGW-M5 nov., isolated from a coastal seawater.</title>
        <authorList>
            <person name="Bayburt H."/>
            <person name="Kim J.M."/>
            <person name="Choi B.J."/>
            <person name="Jeon C.O."/>
        </authorList>
    </citation>
    <scope>NUCLEOTIDE SEQUENCE [LARGE SCALE GENOMIC DNA]</scope>
    <source>
        <strain evidence="2 3">KCTC 32108</strain>
    </source>
</reference>
<comment type="caution">
    <text evidence="2">The sequence shown here is derived from an EMBL/GenBank/DDBJ whole genome shotgun (WGS) entry which is preliminary data.</text>
</comment>
<protein>
    <recommendedName>
        <fullName evidence="4">Solute-binding protein family 3/N-terminal domain-containing protein</fullName>
    </recommendedName>
</protein>
<evidence type="ECO:0008006" key="4">
    <source>
        <dbReference type="Google" id="ProtNLM"/>
    </source>
</evidence>
<keyword evidence="3" id="KW-1185">Reference proteome</keyword>
<gene>
    <name evidence="2" type="ORF">RS130_19930</name>
</gene>
<dbReference type="EMBL" id="JAWDIO010000002">
    <property type="protein sequence ID" value="MDU0355852.1"/>
    <property type="molecule type" value="Genomic_DNA"/>
</dbReference>
<feature type="transmembrane region" description="Helical" evidence="1">
    <location>
        <begin position="12"/>
        <end position="30"/>
    </location>
</feature>
<sequence>MTFFRTVLGYKIQYTLLSFLCIGATVLVSWQHFVPANQTNFYTYSCSINNAGQGRTLKIRNVISNLSTTFADKLCASKTLSQHGYSHVQIEWPTSKQLTARVLVDGQYDFILNRHHHLKGLVLDIDELYQPISIFSGYDIFWWNKFESPQLTAAFLANKTIGVTSNTKSHPYYLIPLRSLSDAGIQLSEQQIKVFPSSDSLFRRLFKR</sequence>
<proteinExistence type="predicted"/>
<keyword evidence="1" id="KW-0812">Transmembrane</keyword>
<evidence type="ECO:0000313" key="3">
    <source>
        <dbReference type="Proteomes" id="UP001247805"/>
    </source>
</evidence>